<feature type="signal peptide" evidence="1">
    <location>
        <begin position="1"/>
        <end position="24"/>
    </location>
</feature>
<sequence>MSLSKAKLLAAASSLAMLPISSFAADQTMFVNGSIWTANDELPTAEAVVIEGDTITFVGTEADARTAAPVASVVDLNGQMLMPGFHDTHIHTDWVAAAIALKCDLSGKGTPEDVAAVIRACDAELPEGEWLIGSGWALGAFEDAAPSREFIDSILPDRPFFAVAEDGHNGWANSKGFEMAGITKDTPDPENGWILHTEDGELQGTLREYAMFLFDDHIPVYDADDYAVAYREFMKAVNEKGITTVIDPWGTADNLGYATEVLEAGDATVRINFAMYVDPAYDGDLSEYSDWFAPEGDWIQVDQIKYWLDGVYEAQTAATTEEYVGLGHKGKLFYDTEKLKDWTTQFEKMGYSIHMHAIGDRAVKQALDVLEHSRDSRGAETNNRPYLAHGYHIDPADFDRIKAADATVNMTMLWRQNNDSMVYLNKPYLTKEIYESLMPAADVIDAGINFAGGSDSPVGQLNPLASIEVAVTGDVVPYFEGGYFWENQETWAGRKVALEDMLKAYTIWAAVAEGDQDRLGSLEVGKKADLIVLEHDLFEIDPHSIYETKVTKTIVDGKVVFERKGSL</sequence>
<evidence type="ECO:0000313" key="3">
    <source>
        <dbReference type="EMBL" id="TCL00022.1"/>
    </source>
</evidence>
<dbReference type="GO" id="GO:0016810">
    <property type="term" value="F:hydrolase activity, acting on carbon-nitrogen (but not peptide) bonds"/>
    <property type="evidence" value="ECO:0007669"/>
    <property type="project" value="InterPro"/>
</dbReference>
<dbReference type="Gene3D" id="3.20.20.140">
    <property type="entry name" value="Metal-dependent hydrolases"/>
    <property type="match status" value="1"/>
</dbReference>
<proteinExistence type="predicted"/>
<accession>A0A4R1N3F1</accession>
<protein>
    <recommendedName>
        <fullName evidence="2">Amidohydrolase 3 domain-containing protein</fullName>
    </recommendedName>
</protein>
<organism evidence="3 4">
    <name type="scientific">Shimia isoporae</name>
    <dbReference type="NCBI Taxonomy" id="647720"/>
    <lineage>
        <taxon>Bacteria</taxon>
        <taxon>Pseudomonadati</taxon>
        <taxon>Pseudomonadota</taxon>
        <taxon>Alphaproteobacteria</taxon>
        <taxon>Rhodobacterales</taxon>
        <taxon>Roseobacteraceae</taxon>
    </lineage>
</organism>
<name>A0A4R1N3F1_9RHOB</name>
<dbReference type="EMBL" id="SMGR01000004">
    <property type="protein sequence ID" value="TCL00022.1"/>
    <property type="molecule type" value="Genomic_DNA"/>
</dbReference>
<dbReference type="SUPFAM" id="SSF51556">
    <property type="entry name" value="Metallo-dependent hydrolases"/>
    <property type="match status" value="1"/>
</dbReference>
<dbReference type="SUPFAM" id="SSF51338">
    <property type="entry name" value="Composite domain of metallo-dependent hydrolases"/>
    <property type="match status" value="1"/>
</dbReference>
<evidence type="ECO:0000256" key="1">
    <source>
        <dbReference type="SAM" id="SignalP"/>
    </source>
</evidence>
<dbReference type="Pfam" id="PF07969">
    <property type="entry name" value="Amidohydro_3"/>
    <property type="match status" value="1"/>
</dbReference>
<reference evidence="3 4" key="1">
    <citation type="submission" date="2019-03" db="EMBL/GenBank/DDBJ databases">
        <title>Genomic Encyclopedia of Archaeal and Bacterial Type Strains, Phase II (KMG-II): from individual species to whole genera.</title>
        <authorList>
            <person name="Goeker M."/>
        </authorList>
    </citation>
    <scope>NUCLEOTIDE SEQUENCE [LARGE SCALE GENOMIC DNA]</scope>
    <source>
        <strain evidence="3 4">DSM 26433</strain>
    </source>
</reference>
<dbReference type="InterPro" id="IPR011059">
    <property type="entry name" value="Metal-dep_hydrolase_composite"/>
</dbReference>
<dbReference type="Proteomes" id="UP000295673">
    <property type="component" value="Unassembled WGS sequence"/>
</dbReference>
<dbReference type="Gene3D" id="3.10.310.70">
    <property type="match status" value="1"/>
</dbReference>
<dbReference type="CDD" id="cd01300">
    <property type="entry name" value="YtcJ_like"/>
    <property type="match status" value="1"/>
</dbReference>
<keyword evidence="4" id="KW-1185">Reference proteome</keyword>
<dbReference type="AlphaFoldDB" id="A0A4R1N3F1"/>
<feature type="domain" description="Amidohydrolase 3" evidence="2">
    <location>
        <begin position="73"/>
        <end position="561"/>
    </location>
</feature>
<keyword evidence="1" id="KW-0732">Signal</keyword>
<dbReference type="InterPro" id="IPR013108">
    <property type="entry name" value="Amidohydro_3"/>
</dbReference>
<dbReference type="InterPro" id="IPR033932">
    <property type="entry name" value="YtcJ-like"/>
</dbReference>
<dbReference type="InterPro" id="IPR032466">
    <property type="entry name" value="Metal_Hydrolase"/>
</dbReference>
<gene>
    <name evidence="3" type="ORF">BXY66_3730</name>
</gene>
<evidence type="ECO:0000259" key="2">
    <source>
        <dbReference type="Pfam" id="PF07969"/>
    </source>
</evidence>
<evidence type="ECO:0000313" key="4">
    <source>
        <dbReference type="Proteomes" id="UP000295673"/>
    </source>
</evidence>
<feature type="chain" id="PRO_5021003945" description="Amidohydrolase 3 domain-containing protein" evidence="1">
    <location>
        <begin position="25"/>
        <end position="567"/>
    </location>
</feature>
<dbReference type="Gene3D" id="2.30.40.10">
    <property type="entry name" value="Urease, subunit C, domain 1"/>
    <property type="match status" value="1"/>
</dbReference>
<comment type="caution">
    <text evidence="3">The sequence shown here is derived from an EMBL/GenBank/DDBJ whole genome shotgun (WGS) entry which is preliminary data.</text>
</comment>
<dbReference type="RefSeq" id="WP_132861839.1">
    <property type="nucleotide sequence ID" value="NZ_SMGR01000004.1"/>
</dbReference>
<dbReference type="OrthoDB" id="9811399at2"/>
<dbReference type="PANTHER" id="PTHR22642:SF2">
    <property type="entry name" value="PROTEIN LONG AFTER FAR-RED 3"/>
    <property type="match status" value="1"/>
</dbReference>
<dbReference type="PANTHER" id="PTHR22642">
    <property type="entry name" value="IMIDAZOLONEPROPIONASE"/>
    <property type="match status" value="1"/>
</dbReference>